<sequence length="247" mass="28057">MEELKRVPQWVELLLATTFFLACEIHTKYKNECNKFCIDCMGDPFCSHCIPTSHKDHNVIQIRRSSYHECIRVADIKDNLDLTGVHPFVINGAKVIFLNKRGRCLSQTKAANGGGPIRNNLCKGAMTECMTCERTLVEPYHFCSIECKLDCIKKDESGTFVLSVKKDEEEEKEKAEETKGVPDEELPQDDEPALESKEKGKEVEEGTSSKQVSQNEISPYDPDKPAPKPNNYNSRKRKGIPRRAPFF</sequence>
<evidence type="ECO:0000313" key="4">
    <source>
        <dbReference type="Proteomes" id="UP001372338"/>
    </source>
</evidence>
<feature type="compositionally biased region" description="Acidic residues" evidence="1">
    <location>
        <begin position="183"/>
        <end position="193"/>
    </location>
</feature>
<evidence type="ECO:0008006" key="5">
    <source>
        <dbReference type="Google" id="ProtNLM"/>
    </source>
</evidence>
<proteinExistence type="predicted"/>
<dbReference type="Pfam" id="PF04640">
    <property type="entry name" value="PLATZ"/>
    <property type="match status" value="1"/>
</dbReference>
<dbReference type="InterPro" id="IPR006734">
    <property type="entry name" value="PLATZ"/>
</dbReference>
<protein>
    <recommendedName>
        <fullName evidence="5">PLATZ transcription factor family protein</fullName>
    </recommendedName>
</protein>
<feature type="compositionally biased region" description="Basic and acidic residues" evidence="1">
    <location>
        <begin position="194"/>
        <end position="204"/>
    </location>
</feature>
<evidence type="ECO:0000256" key="1">
    <source>
        <dbReference type="SAM" id="MobiDB-lite"/>
    </source>
</evidence>
<keyword evidence="4" id="KW-1185">Reference proteome</keyword>
<reference evidence="3 4" key="1">
    <citation type="submission" date="2024-01" db="EMBL/GenBank/DDBJ databases">
        <title>The genomes of 5 underutilized Papilionoideae crops provide insights into root nodulation and disease resistanc.</title>
        <authorList>
            <person name="Yuan L."/>
        </authorList>
    </citation>
    <scope>NUCLEOTIDE SEQUENCE [LARGE SCALE GENOMIC DNA]</scope>
    <source>
        <strain evidence="3">ZHUSHIDOU_FW_LH</strain>
        <tissue evidence="3">Leaf</tissue>
    </source>
</reference>
<dbReference type="AlphaFoldDB" id="A0AAN9I160"/>
<evidence type="ECO:0000313" key="3">
    <source>
        <dbReference type="EMBL" id="KAK7261279.1"/>
    </source>
</evidence>
<name>A0AAN9I160_CROPI</name>
<dbReference type="EMBL" id="JAYWIO010000005">
    <property type="protein sequence ID" value="KAK7261279.1"/>
    <property type="molecule type" value="Genomic_DNA"/>
</dbReference>
<accession>A0AAN9I160</accession>
<dbReference type="Proteomes" id="UP001372338">
    <property type="component" value="Unassembled WGS sequence"/>
</dbReference>
<keyword evidence="2" id="KW-0732">Signal</keyword>
<comment type="caution">
    <text evidence="3">The sequence shown here is derived from an EMBL/GenBank/DDBJ whole genome shotgun (WGS) entry which is preliminary data.</text>
</comment>
<feature type="chain" id="PRO_5042834335" description="PLATZ transcription factor family protein" evidence="2">
    <location>
        <begin position="23"/>
        <end position="247"/>
    </location>
</feature>
<dbReference type="PROSITE" id="PS51257">
    <property type="entry name" value="PROKAR_LIPOPROTEIN"/>
    <property type="match status" value="1"/>
</dbReference>
<organism evidence="3 4">
    <name type="scientific">Crotalaria pallida</name>
    <name type="common">Smooth rattlebox</name>
    <name type="synonym">Crotalaria striata</name>
    <dbReference type="NCBI Taxonomy" id="3830"/>
    <lineage>
        <taxon>Eukaryota</taxon>
        <taxon>Viridiplantae</taxon>
        <taxon>Streptophyta</taxon>
        <taxon>Embryophyta</taxon>
        <taxon>Tracheophyta</taxon>
        <taxon>Spermatophyta</taxon>
        <taxon>Magnoliopsida</taxon>
        <taxon>eudicotyledons</taxon>
        <taxon>Gunneridae</taxon>
        <taxon>Pentapetalae</taxon>
        <taxon>rosids</taxon>
        <taxon>fabids</taxon>
        <taxon>Fabales</taxon>
        <taxon>Fabaceae</taxon>
        <taxon>Papilionoideae</taxon>
        <taxon>50 kb inversion clade</taxon>
        <taxon>genistoids sensu lato</taxon>
        <taxon>core genistoids</taxon>
        <taxon>Crotalarieae</taxon>
        <taxon>Crotalaria</taxon>
    </lineage>
</organism>
<feature type="signal peptide" evidence="2">
    <location>
        <begin position="1"/>
        <end position="22"/>
    </location>
</feature>
<feature type="region of interest" description="Disordered" evidence="1">
    <location>
        <begin position="166"/>
        <end position="247"/>
    </location>
</feature>
<dbReference type="PANTHER" id="PTHR31065">
    <property type="entry name" value="PLATZ TRANSCRIPTION FACTOR FAMILY PROTEIN"/>
    <property type="match status" value="1"/>
</dbReference>
<evidence type="ECO:0000256" key="2">
    <source>
        <dbReference type="SAM" id="SignalP"/>
    </source>
</evidence>
<dbReference type="PANTHER" id="PTHR31065:SF35">
    <property type="entry name" value="PLATZ TRANSCRIPTION FACTOR FAMILY PROTEIN"/>
    <property type="match status" value="1"/>
</dbReference>
<feature type="compositionally biased region" description="Basic and acidic residues" evidence="1">
    <location>
        <begin position="166"/>
        <end position="182"/>
    </location>
</feature>
<gene>
    <name evidence="3" type="ORF">RIF29_27588</name>
</gene>